<dbReference type="OrthoDB" id="66620at2759"/>
<feature type="chain" id="PRO_5035856857" evidence="2">
    <location>
        <begin position="24"/>
        <end position="272"/>
    </location>
</feature>
<evidence type="ECO:0000313" key="4">
    <source>
        <dbReference type="Proteomes" id="UP000693981"/>
    </source>
</evidence>
<protein>
    <submittedName>
        <fullName evidence="3">ATP-binding cassette sub- G member 2</fullName>
    </submittedName>
</protein>
<reference evidence="3" key="1">
    <citation type="submission" date="2021-02" db="EMBL/GenBank/DDBJ databases">
        <authorList>
            <person name="Palmer J.M."/>
        </authorList>
    </citation>
    <scope>NUCLEOTIDE SEQUENCE</scope>
    <source>
        <strain evidence="3">SCRP23</strain>
    </source>
</reference>
<keyword evidence="3" id="KW-0547">Nucleotide-binding</keyword>
<keyword evidence="3" id="KW-0067">ATP-binding</keyword>
<keyword evidence="2" id="KW-0732">Signal</keyword>
<feature type="signal peptide" evidence="2">
    <location>
        <begin position="1"/>
        <end position="23"/>
    </location>
</feature>
<feature type="region of interest" description="Disordered" evidence="1">
    <location>
        <begin position="227"/>
        <end position="250"/>
    </location>
</feature>
<dbReference type="AlphaFoldDB" id="A0A8T1WZ88"/>
<dbReference type="Proteomes" id="UP000693981">
    <property type="component" value="Unassembled WGS sequence"/>
</dbReference>
<dbReference type="EMBL" id="JAGDFL010000088">
    <property type="protein sequence ID" value="KAG7398204.1"/>
    <property type="molecule type" value="Genomic_DNA"/>
</dbReference>
<evidence type="ECO:0000256" key="2">
    <source>
        <dbReference type="SAM" id="SignalP"/>
    </source>
</evidence>
<dbReference type="PROSITE" id="PS51257">
    <property type="entry name" value="PROKAR_LIPOPROTEIN"/>
    <property type="match status" value="1"/>
</dbReference>
<dbReference type="GO" id="GO:0005524">
    <property type="term" value="F:ATP binding"/>
    <property type="evidence" value="ECO:0007669"/>
    <property type="project" value="UniProtKB-KW"/>
</dbReference>
<organism evidence="3 4">
    <name type="scientific">Phytophthora boehmeriae</name>
    <dbReference type="NCBI Taxonomy" id="109152"/>
    <lineage>
        <taxon>Eukaryota</taxon>
        <taxon>Sar</taxon>
        <taxon>Stramenopiles</taxon>
        <taxon>Oomycota</taxon>
        <taxon>Peronosporomycetes</taxon>
        <taxon>Peronosporales</taxon>
        <taxon>Peronosporaceae</taxon>
        <taxon>Phytophthora</taxon>
    </lineage>
</organism>
<name>A0A8T1WZ88_9STRA</name>
<evidence type="ECO:0000256" key="1">
    <source>
        <dbReference type="SAM" id="MobiDB-lite"/>
    </source>
</evidence>
<keyword evidence="4" id="KW-1185">Reference proteome</keyword>
<gene>
    <name evidence="3" type="primary">ABCG2</name>
    <name evidence="3" type="ORF">PHYBOEH_011527</name>
</gene>
<proteinExistence type="predicted"/>
<feature type="compositionally biased region" description="Polar residues" evidence="1">
    <location>
        <begin position="227"/>
        <end position="239"/>
    </location>
</feature>
<evidence type="ECO:0000313" key="3">
    <source>
        <dbReference type="EMBL" id="KAG7398204.1"/>
    </source>
</evidence>
<accession>A0A8T1WZ88</accession>
<comment type="caution">
    <text evidence="3">The sequence shown here is derived from an EMBL/GenBank/DDBJ whole genome shotgun (WGS) entry which is preliminary data.</text>
</comment>
<sequence>MRTSRSAAFVALLALTLPLSSQAASSSSSLASGSCDEDYEQLDTSTGVCECRDGFSGLGCRMCTDSDDSSIDGDEVCSSTFGDGYSCGTGFSYSADTVLKTYGCTLSKDLQALFPDGALGMSCDRNEDGVANCSAAVFTAKDTAQGSHAIDCTITQCTFATGETNAECENIDCKCGSACATTTKFLVEGTLSGKPAKIQVTNSTKVSIVIEGSPLPLSATCSASACERTGSSENDSTMISGGEEDSSDDDSGLWVAIEKLDEGKTNMWRRKF</sequence>